<evidence type="ECO:0000313" key="1">
    <source>
        <dbReference type="EMBL" id="PWN22885.1"/>
    </source>
</evidence>
<dbReference type="GeneID" id="37010744"/>
<accession>A0A316UI72</accession>
<dbReference type="EMBL" id="KZ819322">
    <property type="protein sequence ID" value="PWN22885.1"/>
    <property type="molecule type" value="Genomic_DNA"/>
</dbReference>
<dbReference type="Proteomes" id="UP000245942">
    <property type="component" value="Unassembled WGS sequence"/>
</dbReference>
<keyword evidence="2" id="KW-1185">Reference proteome</keyword>
<sequence length="160" mass="16885">MSTSPNSWARTAAVADLQYFPSRPQPQLSCFLMLVSFPLRSDSPLCGGDERCEGGASDFSPTVARAGGYSRLLRCSRGGYNNDAGGHEHCVIHSLCDGLVVAHLAQTSASGTGPSLPVTADLPEGGEGWGGPYPWSERESSVVPALLLALRTFSCSERKP</sequence>
<gene>
    <name evidence="1" type="ORF">BCV69DRAFT_100106</name>
</gene>
<evidence type="ECO:0000313" key="2">
    <source>
        <dbReference type="Proteomes" id="UP000245942"/>
    </source>
</evidence>
<organism evidence="1 2">
    <name type="scientific">Pseudomicrostroma glucosiphilum</name>
    <dbReference type="NCBI Taxonomy" id="1684307"/>
    <lineage>
        <taxon>Eukaryota</taxon>
        <taxon>Fungi</taxon>
        <taxon>Dikarya</taxon>
        <taxon>Basidiomycota</taxon>
        <taxon>Ustilaginomycotina</taxon>
        <taxon>Exobasidiomycetes</taxon>
        <taxon>Microstromatales</taxon>
        <taxon>Microstromatales incertae sedis</taxon>
        <taxon>Pseudomicrostroma</taxon>
    </lineage>
</organism>
<name>A0A316UI72_9BASI</name>
<dbReference type="RefSeq" id="XP_025350045.1">
    <property type="nucleotide sequence ID" value="XM_025489010.1"/>
</dbReference>
<reference evidence="1 2" key="1">
    <citation type="journal article" date="2018" name="Mol. Biol. Evol.">
        <title>Broad Genomic Sampling Reveals a Smut Pathogenic Ancestry of the Fungal Clade Ustilaginomycotina.</title>
        <authorList>
            <person name="Kijpornyongpan T."/>
            <person name="Mondo S.J."/>
            <person name="Barry K."/>
            <person name="Sandor L."/>
            <person name="Lee J."/>
            <person name="Lipzen A."/>
            <person name="Pangilinan J."/>
            <person name="LaButti K."/>
            <person name="Hainaut M."/>
            <person name="Henrissat B."/>
            <person name="Grigoriev I.V."/>
            <person name="Spatafora J.W."/>
            <person name="Aime M.C."/>
        </authorList>
    </citation>
    <scope>NUCLEOTIDE SEQUENCE [LARGE SCALE GENOMIC DNA]</scope>
    <source>
        <strain evidence="1 2">MCA 4718</strain>
    </source>
</reference>
<dbReference type="AlphaFoldDB" id="A0A316UI72"/>
<protein>
    <submittedName>
        <fullName evidence="1">Uncharacterized protein</fullName>
    </submittedName>
</protein>
<proteinExistence type="predicted"/>